<keyword evidence="1" id="KW-0472">Membrane</keyword>
<gene>
    <name evidence="2" type="ORF">Fuma_01194</name>
</gene>
<protein>
    <submittedName>
        <fullName evidence="2">Uncharacterized protein</fullName>
    </submittedName>
</protein>
<dbReference type="OrthoDB" id="9891458at2"/>
<feature type="transmembrane region" description="Helical" evidence="1">
    <location>
        <begin position="54"/>
        <end position="74"/>
    </location>
</feature>
<proteinExistence type="predicted"/>
<sequence>MTDRSAKSDKMPVVGTQLQHVADVFHAHRQPLDAGGDEDETDKKLRLAQEYSRVVMQIIVSLLILFGGFILLCFSSDDTLRKPAFGVIGVVVGYWLR</sequence>
<keyword evidence="3" id="KW-1185">Reference proteome</keyword>
<organism evidence="2 3">
    <name type="scientific">Fuerstiella marisgermanici</name>
    <dbReference type="NCBI Taxonomy" id="1891926"/>
    <lineage>
        <taxon>Bacteria</taxon>
        <taxon>Pseudomonadati</taxon>
        <taxon>Planctomycetota</taxon>
        <taxon>Planctomycetia</taxon>
        <taxon>Planctomycetales</taxon>
        <taxon>Planctomycetaceae</taxon>
        <taxon>Fuerstiella</taxon>
    </lineage>
</organism>
<evidence type="ECO:0000313" key="3">
    <source>
        <dbReference type="Proteomes" id="UP000187735"/>
    </source>
</evidence>
<accession>A0A1P8WC15</accession>
<keyword evidence="1" id="KW-0812">Transmembrane</keyword>
<evidence type="ECO:0000313" key="2">
    <source>
        <dbReference type="EMBL" id="APZ91605.1"/>
    </source>
</evidence>
<dbReference type="RefSeq" id="WP_077023336.1">
    <property type="nucleotide sequence ID" value="NZ_CP017641.1"/>
</dbReference>
<dbReference type="Proteomes" id="UP000187735">
    <property type="component" value="Chromosome"/>
</dbReference>
<dbReference type="EMBL" id="CP017641">
    <property type="protein sequence ID" value="APZ91605.1"/>
    <property type="molecule type" value="Genomic_DNA"/>
</dbReference>
<keyword evidence="1" id="KW-1133">Transmembrane helix</keyword>
<name>A0A1P8WC15_9PLAN</name>
<evidence type="ECO:0000256" key="1">
    <source>
        <dbReference type="SAM" id="Phobius"/>
    </source>
</evidence>
<dbReference type="KEGG" id="fmr:Fuma_01194"/>
<dbReference type="AlphaFoldDB" id="A0A1P8WC15"/>
<reference evidence="2 3" key="1">
    <citation type="journal article" date="2016" name="Front. Microbiol.">
        <title>Fuerstia marisgermanicae gen. nov., sp. nov., an Unusual Member of the Phylum Planctomycetes from the German Wadden Sea.</title>
        <authorList>
            <person name="Kohn T."/>
            <person name="Heuer A."/>
            <person name="Jogler M."/>
            <person name="Vollmers J."/>
            <person name="Boedeker C."/>
            <person name="Bunk B."/>
            <person name="Rast P."/>
            <person name="Borchert D."/>
            <person name="Glockner I."/>
            <person name="Freese H.M."/>
            <person name="Klenk H.P."/>
            <person name="Overmann J."/>
            <person name="Kaster A.K."/>
            <person name="Rohde M."/>
            <person name="Wiegand S."/>
            <person name="Jogler C."/>
        </authorList>
    </citation>
    <scope>NUCLEOTIDE SEQUENCE [LARGE SCALE GENOMIC DNA]</scope>
    <source>
        <strain evidence="2 3">NH11</strain>
    </source>
</reference>